<keyword evidence="6" id="KW-1185">Reference proteome</keyword>
<dbReference type="RefSeq" id="WP_377132553.1">
    <property type="nucleotide sequence ID" value="NZ_JBHSFI010000002.1"/>
</dbReference>
<dbReference type="PANTHER" id="PTHR30061">
    <property type="entry name" value="MALTOSE-BINDING PERIPLASMIC PROTEIN"/>
    <property type="match status" value="1"/>
</dbReference>
<name>A0ABV9HDP4_9MICO</name>
<dbReference type="Pfam" id="PF13416">
    <property type="entry name" value="SBP_bac_8"/>
    <property type="match status" value="1"/>
</dbReference>
<feature type="signal peptide" evidence="4">
    <location>
        <begin position="1"/>
        <end position="22"/>
    </location>
</feature>
<dbReference type="Proteomes" id="UP001596011">
    <property type="component" value="Unassembled WGS sequence"/>
</dbReference>
<dbReference type="PROSITE" id="PS51257">
    <property type="entry name" value="PROKAR_LIPOPROTEIN"/>
    <property type="match status" value="1"/>
</dbReference>
<evidence type="ECO:0000313" key="6">
    <source>
        <dbReference type="Proteomes" id="UP001596011"/>
    </source>
</evidence>
<sequence length="461" mass="49507">MTTAKTATARTATAKAATTALAAGVGLSLGLAGCAATDPAAPDGTVTLTYWMWDANQVPGYQQCANDFEAANPGVRINIEQYGWDDYWTQLTARMVAESAPDVFVDHSQQFGKFAELDQILDVSDRVAASGIDLAQYEDGLVDLWRGQDGGLYGLPKDWDTVGLYYNADMLAESGYTSEDLWELEWNTTDGGTFEEFVAHMSVDSNGVRGDEPGFDKENVEVYGLGYNESGGGYGQVQWAPFALSNGWTYSDRNPWPTAFNYDDPALVETIGWYRSLIDKGYMPSLAVATSGIGSQEALGAGAYASLIEGSWNARSISELAGADFQVAPTPVGPSGERGTVFNGLSDAIYAGTPHPDEAWAWVEHLASPGCQLEVAQEGRVFPAVKEASDQAVKTFTELGVDAEAFSVHVAEGTATPSPVTDRWAQLQTIMQPTMDSVLSFQTGPESLVPANRRVDELLDE</sequence>
<dbReference type="Gene3D" id="3.40.190.10">
    <property type="entry name" value="Periplasmic binding protein-like II"/>
    <property type="match status" value="1"/>
</dbReference>
<feature type="chain" id="PRO_5045220240" evidence="4">
    <location>
        <begin position="23"/>
        <end position="461"/>
    </location>
</feature>
<keyword evidence="2" id="KW-0813">Transport</keyword>
<organism evidence="5 6">
    <name type="scientific">Promicromonospora alba</name>
    <dbReference type="NCBI Taxonomy" id="1616110"/>
    <lineage>
        <taxon>Bacteria</taxon>
        <taxon>Bacillati</taxon>
        <taxon>Actinomycetota</taxon>
        <taxon>Actinomycetes</taxon>
        <taxon>Micrococcales</taxon>
        <taxon>Promicromonosporaceae</taxon>
        <taxon>Promicromonospora</taxon>
    </lineage>
</organism>
<comment type="similarity">
    <text evidence="1">Belongs to the bacterial solute-binding protein 1 family.</text>
</comment>
<gene>
    <name evidence="5" type="ORF">ACFO6V_04205</name>
</gene>
<proteinExistence type="inferred from homology"/>
<dbReference type="EMBL" id="JBHSFI010000002">
    <property type="protein sequence ID" value="MFC4627424.1"/>
    <property type="molecule type" value="Genomic_DNA"/>
</dbReference>
<comment type="caution">
    <text evidence="5">The sequence shown here is derived from an EMBL/GenBank/DDBJ whole genome shotgun (WGS) entry which is preliminary data.</text>
</comment>
<protein>
    <submittedName>
        <fullName evidence="5">ABC transporter substrate-binding protein</fullName>
    </submittedName>
</protein>
<evidence type="ECO:0000256" key="2">
    <source>
        <dbReference type="ARBA" id="ARBA00022448"/>
    </source>
</evidence>
<dbReference type="InterPro" id="IPR006059">
    <property type="entry name" value="SBP"/>
</dbReference>
<dbReference type="CDD" id="cd13585">
    <property type="entry name" value="PBP2_TMBP_like"/>
    <property type="match status" value="1"/>
</dbReference>
<evidence type="ECO:0000256" key="4">
    <source>
        <dbReference type="SAM" id="SignalP"/>
    </source>
</evidence>
<evidence type="ECO:0000256" key="3">
    <source>
        <dbReference type="ARBA" id="ARBA00022729"/>
    </source>
</evidence>
<accession>A0ABV9HDP4</accession>
<keyword evidence="3 4" id="KW-0732">Signal</keyword>
<dbReference type="PANTHER" id="PTHR30061:SF50">
    <property type="entry name" value="MALTOSE_MALTODEXTRIN-BINDING PERIPLASMIC PROTEIN"/>
    <property type="match status" value="1"/>
</dbReference>
<evidence type="ECO:0000256" key="1">
    <source>
        <dbReference type="ARBA" id="ARBA00008520"/>
    </source>
</evidence>
<reference evidence="6" key="1">
    <citation type="journal article" date="2019" name="Int. J. Syst. Evol. Microbiol.">
        <title>The Global Catalogue of Microorganisms (GCM) 10K type strain sequencing project: providing services to taxonomists for standard genome sequencing and annotation.</title>
        <authorList>
            <consortium name="The Broad Institute Genomics Platform"/>
            <consortium name="The Broad Institute Genome Sequencing Center for Infectious Disease"/>
            <person name="Wu L."/>
            <person name="Ma J."/>
        </authorList>
    </citation>
    <scope>NUCLEOTIDE SEQUENCE [LARGE SCALE GENOMIC DNA]</scope>
    <source>
        <strain evidence="6">CCUG 42722</strain>
    </source>
</reference>
<evidence type="ECO:0000313" key="5">
    <source>
        <dbReference type="EMBL" id="MFC4627424.1"/>
    </source>
</evidence>
<dbReference type="SUPFAM" id="SSF53850">
    <property type="entry name" value="Periplasmic binding protein-like II"/>
    <property type="match status" value="1"/>
</dbReference>